<gene>
    <name evidence="9" type="ORF">SAMN04488526_3332</name>
</gene>
<feature type="compositionally biased region" description="Basic and acidic residues" evidence="7">
    <location>
        <begin position="336"/>
        <end position="384"/>
    </location>
</feature>
<dbReference type="GO" id="GO:0003723">
    <property type="term" value="F:RNA binding"/>
    <property type="evidence" value="ECO:0007669"/>
    <property type="project" value="UniProtKB-KW"/>
</dbReference>
<dbReference type="InterPro" id="IPR050343">
    <property type="entry name" value="RsuA_PseudoU_synthase"/>
</dbReference>
<feature type="compositionally biased region" description="Basic and acidic residues" evidence="7">
    <location>
        <begin position="393"/>
        <end position="411"/>
    </location>
</feature>
<sequence>MTDEQNRAGDRIAKVIARAGLASRRDAETMVTDLRVAVNGRTVSNVATNIVPGDKITVDGVPLPKADGARLWLYHKPAGLVTTERDEKDRETVFETLPEELGRVLSVGRLDLNSEGLLLLTNDGDLKRQLELPSTGWLRRYRVRVNGKPAEAALQRLRDGITVEGEDGPEDFAPMQVTLDRQQGANAWLTVGLREGRNREVRRAMNAVDLYVNRLIRISYGPFQLGELPAGEVEEVKPRVLKEQLGGTWDGELAESRQVSTAAEDEKADRRGIKGDSPRKPRSSGDRLIDKGRGRETSDAPRGPAKARTVSPAEARSARAARPDRPRTGKPPVTRNDGDGSRPERTARPTRDGDRKPRSKFGDKPNRDGTKPQRDGDRPQRDGGKPAAARKPWAKDGDRSTRPARDGDRPGRSGPGSRKPWDGNPDRPSRDGDRSPWDKGEGRRDDKPRRDGDRAGKPTHRPGHPDQPKETKSERTARLRSDSSISLRKGGQRGRGVAKPKKPPSTKRMKKPDDDSKD</sequence>
<feature type="domain" description="RNA-binding S4" evidence="8">
    <location>
        <begin position="10"/>
        <end position="69"/>
    </location>
</feature>
<keyword evidence="3 5" id="KW-0694">RNA-binding</keyword>
<comment type="catalytic activity">
    <reaction evidence="1">
        <text>a uridine in RNA = a pseudouridine in RNA</text>
        <dbReference type="Rhea" id="RHEA:48348"/>
        <dbReference type="Rhea" id="RHEA-COMP:12068"/>
        <dbReference type="Rhea" id="RHEA-COMP:12069"/>
        <dbReference type="ChEBI" id="CHEBI:65314"/>
        <dbReference type="ChEBI" id="CHEBI:65315"/>
    </reaction>
</comment>
<keyword evidence="10" id="KW-1185">Reference proteome</keyword>
<organism evidence="9 10">
    <name type="scientific">Jannaschia helgolandensis</name>
    <dbReference type="NCBI Taxonomy" id="188906"/>
    <lineage>
        <taxon>Bacteria</taxon>
        <taxon>Pseudomonadati</taxon>
        <taxon>Pseudomonadota</taxon>
        <taxon>Alphaproteobacteria</taxon>
        <taxon>Rhodobacterales</taxon>
        <taxon>Roseobacteraceae</taxon>
        <taxon>Jannaschia</taxon>
    </lineage>
</organism>
<dbReference type="SUPFAM" id="SSF55174">
    <property type="entry name" value="Alpha-L RNA-binding motif"/>
    <property type="match status" value="1"/>
</dbReference>
<dbReference type="RefSeq" id="WP_092764896.1">
    <property type="nucleotide sequence ID" value="NZ_FNZQ01000008.1"/>
</dbReference>
<feature type="compositionally biased region" description="Basic residues" evidence="7">
    <location>
        <begin position="490"/>
        <end position="510"/>
    </location>
</feature>
<dbReference type="InterPro" id="IPR018496">
    <property type="entry name" value="PsdUridine_synth_RsuA/RluB_CS"/>
</dbReference>
<dbReference type="Gene3D" id="3.30.70.580">
    <property type="entry name" value="Pseudouridine synthase I, catalytic domain, N-terminal subdomain"/>
    <property type="match status" value="1"/>
</dbReference>
<dbReference type="InterPro" id="IPR000748">
    <property type="entry name" value="PsdUridine_synth_RsuA/RluB/E/F"/>
</dbReference>
<dbReference type="STRING" id="188906.SAMN04488526_3332"/>
<protein>
    <recommendedName>
        <fullName evidence="6">Pseudouridine synthase</fullName>
        <ecNumber evidence="6">5.4.99.-</ecNumber>
    </recommendedName>
</protein>
<dbReference type="Pfam" id="PF00849">
    <property type="entry name" value="PseudoU_synth_2"/>
    <property type="match status" value="1"/>
</dbReference>
<evidence type="ECO:0000256" key="6">
    <source>
        <dbReference type="RuleBase" id="RU003887"/>
    </source>
</evidence>
<dbReference type="InterPro" id="IPR042092">
    <property type="entry name" value="PsdUridine_s_RsuA/RluB/E/F_cat"/>
</dbReference>
<dbReference type="Pfam" id="PF01479">
    <property type="entry name" value="S4"/>
    <property type="match status" value="1"/>
</dbReference>
<reference evidence="9 10" key="1">
    <citation type="submission" date="2016-10" db="EMBL/GenBank/DDBJ databases">
        <authorList>
            <person name="de Groot N.N."/>
        </authorList>
    </citation>
    <scope>NUCLEOTIDE SEQUENCE [LARGE SCALE GENOMIC DNA]</scope>
    <source>
        <strain evidence="9 10">DSM 14858</strain>
    </source>
</reference>
<dbReference type="OrthoDB" id="9807213at2"/>
<dbReference type="GO" id="GO:0000455">
    <property type="term" value="P:enzyme-directed rRNA pseudouridine synthesis"/>
    <property type="evidence" value="ECO:0007669"/>
    <property type="project" value="UniProtKB-ARBA"/>
</dbReference>
<dbReference type="SUPFAM" id="SSF55120">
    <property type="entry name" value="Pseudouridine synthase"/>
    <property type="match status" value="1"/>
</dbReference>
<evidence type="ECO:0000256" key="3">
    <source>
        <dbReference type="ARBA" id="ARBA00022884"/>
    </source>
</evidence>
<dbReference type="SMART" id="SM00363">
    <property type="entry name" value="S4"/>
    <property type="match status" value="1"/>
</dbReference>
<feature type="region of interest" description="Disordered" evidence="7">
    <location>
        <begin position="247"/>
        <end position="518"/>
    </location>
</feature>
<accession>A0A1H7SGC1</accession>
<evidence type="ECO:0000259" key="8">
    <source>
        <dbReference type="SMART" id="SM00363"/>
    </source>
</evidence>
<dbReference type="PANTHER" id="PTHR47683:SF3">
    <property type="entry name" value="RIBOSOMAL LARGE SUBUNIT PSEUDOURIDINE SYNTHASE B"/>
    <property type="match status" value="1"/>
</dbReference>
<dbReference type="PANTHER" id="PTHR47683">
    <property type="entry name" value="PSEUDOURIDINE SYNTHASE FAMILY PROTEIN-RELATED"/>
    <property type="match status" value="1"/>
</dbReference>
<evidence type="ECO:0000256" key="5">
    <source>
        <dbReference type="PROSITE-ProRule" id="PRU00182"/>
    </source>
</evidence>
<evidence type="ECO:0000313" key="10">
    <source>
        <dbReference type="Proteomes" id="UP000199283"/>
    </source>
</evidence>
<evidence type="ECO:0000313" key="9">
    <source>
        <dbReference type="EMBL" id="SEL71226.1"/>
    </source>
</evidence>
<feature type="compositionally biased region" description="Basic and acidic residues" evidence="7">
    <location>
        <begin position="463"/>
        <end position="481"/>
    </location>
</feature>
<dbReference type="InterPro" id="IPR020103">
    <property type="entry name" value="PsdUridine_synth_cat_dom_sf"/>
</dbReference>
<feature type="compositionally biased region" description="Basic and acidic residues" evidence="7">
    <location>
        <begin position="419"/>
        <end position="456"/>
    </location>
</feature>
<dbReference type="GO" id="GO:0120159">
    <property type="term" value="F:rRNA pseudouridine synthase activity"/>
    <property type="evidence" value="ECO:0007669"/>
    <property type="project" value="UniProtKB-ARBA"/>
</dbReference>
<dbReference type="InterPro" id="IPR002942">
    <property type="entry name" value="S4_RNA-bd"/>
</dbReference>
<name>A0A1H7SGC1_9RHOB</name>
<proteinExistence type="inferred from homology"/>
<comment type="similarity">
    <text evidence="2 6">Belongs to the pseudouridine synthase RsuA family.</text>
</comment>
<dbReference type="PROSITE" id="PS50889">
    <property type="entry name" value="S4"/>
    <property type="match status" value="1"/>
</dbReference>
<dbReference type="EC" id="5.4.99.-" evidence="6"/>
<evidence type="ECO:0000256" key="4">
    <source>
        <dbReference type="ARBA" id="ARBA00023235"/>
    </source>
</evidence>
<keyword evidence="4 6" id="KW-0413">Isomerase</keyword>
<evidence type="ECO:0000256" key="1">
    <source>
        <dbReference type="ARBA" id="ARBA00000073"/>
    </source>
</evidence>
<dbReference type="NCBIfam" id="TIGR00093">
    <property type="entry name" value="pseudouridine synthase"/>
    <property type="match status" value="1"/>
</dbReference>
<dbReference type="PROSITE" id="PS01149">
    <property type="entry name" value="PSI_RSU"/>
    <property type="match status" value="1"/>
</dbReference>
<dbReference type="Gene3D" id="3.30.70.1560">
    <property type="entry name" value="Alpha-L RNA-binding motif"/>
    <property type="match status" value="1"/>
</dbReference>
<feature type="compositionally biased region" description="Basic and acidic residues" evidence="7">
    <location>
        <begin position="264"/>
        <end position="299"/>
    </location>
</feature>
<dbReference type="InterPro" id="IPR006145">
    <property type="entry name" value="PsdUridine_synth_RsuA/RluA"/>
</dbReference>
<dbReference type="InterPro" id="IPR036986">
    <property type="entry name" value="S4_RNA-bd_sf"/>
</dbReference>
<dbReference type="Proteomes" id="UP000199283">
    <property type="component" value="Unassembled WGS sequence"/>
</dbReference>
<dbReference type="CDD" id="cd00165">
    <property type="entry name" value="S4"/>
    <property type="match status" value="1"/>
</dbReference>
<dbReference type="AlphaFoldDB" id="A0A1H7SGC1"/>
<dbReference type="Gene3D" id="3.10.290.10">
    <property type="entry name" value="RNA-binding S4 domain"/>
    <property type="match status" value="1"/>
</dbReference>
<dbReference type="EMBL" id="FNZQ01000008">
    <property type="protein sequence ID" value="SEL71226.1"/>
    <property type="molecule type" value="Genomic_DNA"/>
</dbReference>
<evidence type="ECO:0000256" key="7">
    <source>
        <dbReference type="SAM" id="MobiDB-lite"/>
    </source>
</evidence>
<evidence type="ECO:0000256" key="2">
    <source>
        <dbReference type="ARBA" id="ARBA00008348"/>
    </source>
</evidence>
<dbReference type="InterPro" id="IPR020094">
    <property type="entry name" value="TruA/RsuA/RluB/E/F_N"/>
</dbReference>